<sequence length="120" mass="13617">MAEFRHKVVQGVHLFHHKRIFLAKREVDQDLLCTENIVVIEQRRIYGIFDSPVHTILSRTNAATHNSYTTVFQSGFHVGKVKIYVSMYSDDLCNALGGGCQRIIGPGKSIQHRQVVIDIP</sequence>
<accession>A0A644Z1R8</accession>
<proteinExistence type="predicted"/>
<dbReference type="EMBL" id="VSSQ01006428">
    <property type="protein sequence ID" value="MPM32663.1"/>
    <property type="molecule type" value="Genomic_DNA"/>
</dbReference>
<evidence type="ECO:0000313" key="1">
    <source>
        <dbReference type="EMBL" id="MPM32663.1"/>
    </source>
</evidence>
<gene>
    <name evidence="1" type="ORF">SDC9_79228</name>
</gene>
<reference evidence="1" key="1">
    <citation type="submission" date="2019-08" db="EMBL/GenBank/DDBJ databases">
        <authorList>
            <person name="Kucharzyk K."/>
            <person name="Murdoch R.W."/>
            <person name="Higgins S."/>
            <person name="Loffler F."/>
        </authorList>
    </citation>
    <scope>NUCLEOTIDE SEQUENCE</scope>
</reference>
<name>A0A644Z1R8_9ZZZZ</name>
<dbReference type="AlphaFoldDB" id="A0A644Z1R8"/>
<protein>
    <submittedName>
        <fullName evidence="1">Uncharacterized protein</fullName>
    </submittedName>
</protein>
<dbReference type="AntiFam" id="ANF00119">
    <property type="entry name" value="Shadow ORF (opposite ftsZ)"/>
</dbReference>
<organism evidence="1">
    <name type="scientific">bioreactor metagenome</name>
    <dbReference type="NCBI Taxonomy" id="1076179"/>
    <lineage>
        <taxon>unclassified sequences</taxon>
        <taxon>metagenomes</taxon>
        <taxon>ecological metagenomes</taxon>
    </lineage>
</organism>
<comment type="caution">
    <text evidence="1">The sequence shown here is derived from an EMBL/GenBank/DDBJ whole genome shotgun (WGS) entry which is preliminary data.</text>
</comment>